<dbReference type="AlphaFoldDB" id="A0A2U3MX12"/>
<organism evidence="2 3">
    <name type="scientific">Acinetobacter stercoris</name>
    <dbReference type="NCBI Taxonomy" id="2126983"/>
    <lineage>
        <taxon>Bacteria</taxon>
        <taxon>Pseudomonadati</taxon>
        <taxon>Pseudomonadota</taxon>
        <taxon>Gammaproteobacteria</taxon>
        <taxon>Moraxellales</taxon>
        <taxon>Moraxellaceae</taxon>
        <taxon>Acinetobacter</taxon>
    </lineage>
</organism>
<keyword evidence="1" id="KW-1133">Transmembrane helix</keyword>
<evidence type="ECO:0000256" key="1">
    <source>
        <dbReference type="SAM" id="Phobius"/>
    </source>
</evidence>
<protein>
    <submittedName>
        <fullName evidence="2">Uncharacterized protein</fullName>
    </submittedName>
</protein>
<gene>
    <name evidence="2" type="ORF">KPC_1017</name>
</gene>
<reference evidence="3" key="1">
    <citation type="submission" date="2018-03" db="EMBL/GenBank/DDBJ databases">
        <authorList>
            <person name="Blom J."/>
        </authorList>
    </citation>
    <scope>NUCLEOTIDE SEQUENCE [LARGE SCALE GENOMIC DNA]</scope>
    <source>
        <strain evidence="3">KPC-SM-21</strain>
    </source>
</reference>
<dbReference type="InParanoid" id="A0A2U3MX12"/>
<dbReference type="Proteomes" id="UP000245974">
    <property type="component" value="Unassembled WGS sequence"/>
</dbReference>
<keyword evidence="1" id="KW-0472">Membrane</keyword>
<proteinExistence type="predicted"/>
<name>A0A2U3MX12_9GAMM</name>
<dbReference type="EMBL" id="OOGT01000030">
    <property type="protein sequence ID" value="SPL69839.1"/>
    <property type="molecule type" value="Genomic_DNA"/>
</dbReference>
<accession>A0A2U3MX12</accession>
<evidence type="ECO:0000313" key="3">
    <source>
        <dbReference type="Proteomes" id="UP000245974"/>
    </source>
</evidence>
<keyword evidence="3" id="KW-1185">Reference proteome</keyword>
<keyword evidence="1" id="KW-0812">Transmembrane</keyword>
<sequence>MMMLRYHCACCNHALSSADKECPNCGSHHIRSPISLWIFCLSACLVVVITVSLVRAYIKNHEDTPQQRTILDVLNQDKPPSGS</sequence>
<evidence type="ECO:0000313" key="2">
    <source>
        <dbReference type="EMBL" id="SPL69839.1"/>
    </source>
</evidence>
<feature type="transmembrane region" description="Helical" evidence="1">
    <location>
        <begin position="34"/>
        <end position="58"/>
    </location>
</feature>